<dbReference type="Proteomes" id="UP000062645">
    <property type="component" value="Chromosome"/>
</dbReference>
<feature type="region of interest" description="Disordered" evidence="1">
    <location>
        <begin position="115"/>
        <end position="141"/>
    </location>
</feature>
<reference evidence="3" key="1">
    <citation type="submission" date="2015-07" db="EMBL/GenBank/DDBJ databases">
        <title>Genome Of Nitrogen-Fixing Cyanobacterium Nostoc piscinale CENA21 From Solimoes/Amazon River Floodplain Sediments And Comparative Genomics To Uncover Biosynthetic Natural Products Potential.</title>
        <authorList>
            <person name="Leao T.F."/>
            <person name="Leao P.N."/>
            <person name="Guimaraes P.I."/>
            <person name="de Melo A.G.C."/>
            <person name="Ramos R.T.J."/>
            <person name="Silva A."/>
            <person name="Fiore M.F."/>
            <person name="Schneider M.P.C."/>
        </authorList>
    </citation>
    <scope>NUCLEOTIDE SEQUENCE [LARGE SCALE GENOMIC DNA]</scope>
    <source>
        <strain evidence="3">CENA21</strain>
    </source>
</reference>
<name>A0A0M4SHU0_9NOSO</name>
<reference evidence="2 3" key="2">
    <citation type="journal article" date="2016" name="Genome Announc.">
        <title>Draft Genome Sequence of the N2-Fixing Cyanobacterium Nostoc piscinale CENA21, Isolated from the Brazilian Amazon Floodplain.</title>
        <authorList>
            <person name="Leao T."/>
            <person name="Guimaraes P.I."/>
            <person name="de Melo A.G."/>
            <person name="Ramos R.T."/>
            <person name="Leao P.N."/>
            <person name="Silva A."/>
            <person name="Fiore M.F."/>
            <person name="Schneider M.P."/>
        </authorList>
    </citation>
    <scope>NUCLEOTIDE SEQUENCE [LARGE SCALE GENOMIC DNA]</scope>
    <source>
        <strain evidence="2 3">CENA21</strain>
    </source>
</reference>
<dbReference type="OrthoDB" id="484142at2"/>
<evidence type="ECO:0000256" key="1">
    <source>
        <dbReference type="SAM" id="MobiDB-lite"/>
    </source>
</evidence>
<sequence>MPGNTKLQNSQCNWTEQHDAYCLENKISPAAKLLWQWLIRQGIAEETEPDLAEFNEWVTKHRGKGYCRPTLKAALAQLVELRVVQLVKQFTWRIVRIVTRPLEWLKPKKNLRHSQETFASQPSNPQSVEDEVNSSSNSSTSAASREEILAVCAEAGIFYHPEKPAKVFSYSLDDVLSAIGVYKLRSAVERIFNPPGWLIECLQWRYWEGWELAT</sequence>
<feature type="compositionally biased region" description="Polar residues" evidence="1">
    <location>
        <begin position="116"/>
        <end position="126"/>
    </location>
</feature>
<evidence type="ECO:0000313" key="3">
    <source>
        <dbReference type="Proteomes" id="UP000062645"/>
    </source>
</evidence>
<dbReference type="RefSeq" id="WP_062287601.1">
    <property type="nucleotide sequence ID" value="NZ_CP012036.1"/>
</dbReference>
<dbReference type="EMBL" id="CP012036">
    <property type="protein sequence ID" value="ALF51860.1"/>
    <property type="molecule type" value="Genomic_DNA"/>
</dbReference>
<dbReference type="PATRIC" id="fig|224013.5.peg.430"/>
<dbReference type="KEGG" id="npz:ACX27_01775"/>
<keyword evidence="3" id="KW-1185">Reference proteome</keyword>
<dbReference type="STRING" id="224013.ACX27_01775"/>
<dbReference type="AlphaFoldDB" id="A0A0M4SHU0"/>
<accession>A0A0M4SHU0</accession>
<proteinExistence type="predicted"/>
<protein>
    <submittedName>
        <fullName evidence="2">Uncharacterized protein</fullName>
    </submittedName>
</protein>
<gene>
    <name evidence="2" type="ORF">ACX27_01775</name>
</gene>
<organism evidence="2 3">
    <name type="scientific">Nostoc piscinale CENA21</name>
    <dbReference type="NCBI Taxonomy" id="224013"/>
    <lineage>
        <taxon>Bacteria</taxon>
        <taxon>Bacillati</taxon>
        <taxon>Cyanobacteriota</taxon>
        <taxon>Cyanophyceae</taxon>
        <taxon>Nostocales</taxon>
        <taxon>Nostocaceae</taxon>
        <taxon>Nostoc</taxon>
    </lineage>
</organism>
<evidence type="ECO:0000313" key="2">
    <source>
        <dbReference type="EMBL" id="ALF51860.1"/>
    </source>
</evidence>